<organism evidence="1 2">
    <name type="scientific">[Candida] jaroonii</name>
    <dbReference type="NCBI Taxonomy" id="467808"/>
    <lineage>
        <taxon>Eukaryota</taxon>
        <taxon>Fungi</taxon>
        <taxon>Dikarya</taxon>
        <taxon>Ascomycota</taxon>
        <taxon>Saccharomycotina</taxon>
        <taxon>Pichiomycetes</taxon>
        <taxon>Debaryomycetaceae</taxon>
        <taxon>Yamadazyma</taxon>
    </lineage>
</organism>
<name>A0ACA9Y8W7_9ASCO</name>
<keyword evidence="2" id="KW-1185">Reference proteome</keyword>
<reference evidence="1" key="1">
    <citation type="submission" date="2022-06" db="EMBL/GenBank/DDBJ databases">
        <authorList>
            <person name="Legras J.-L."/>
            <person name="Devillers H."/>
            <person name="Grondin C."/>
        </authorList>
    </citation>
    <scope>NUCLEOTIDE SEQUENCE</scope>
    <source>
        <strain evidence="1">CLIB 1444</strain>
    </source>
</reference>
<sequence>MSINQLEADYVFVYGDKKSNELTSLIELLHDKGFYTQIRDNDENSLLVFLKIASYRYSELAEKDLIKNYEFGVVSSIDNQADKLRIINEYLTGSTIDDLNLNKFKHVKDLTPITPIIKFSTIYQDVSKHLLNFQNPSSNFIKENFGIHIAIYFEFLKYLLVWLFFLSIFGLISYFKSKHVFSLTYCFVNLIWGVLFISFWKKREKYLINYWGNANYHYIQDHKLKLVNINEYFETKSSYKHNSNYEGYKFLKQLIFVPISLIFMAVLVCYQLCCFALEIFINEIYDGPGKSFVSLVPTVLISVFVPIFSMVYNAVVNVVIKLENHNNSYTESNSILIKQFILNFLTSYMPLLITSFIYLPFAHLIKPNLTMIRSSIESNLNSDSIYYKYLTHLKNQSEFNMNQDRLNLQFNYFIVTNQVVQLVMKYVLPHIISFVMSFVSPKTYKPKDNEEEAKWLDNVRKYVSLPYYNVNDDFRFIVVNFGYLVLFGPVWSLAPLITMIFFIITIKLDYFKLLNGKYFKPPVPERVDSIYPWNYGLFILSWIGSIVAPAITTFYRHGNLPPKSMGQFTLDKASINVKTSNLIFILLISEHVFLIIWFVLNKIFSLFKSDIEWENDFSDNDIKLRHDYYSGKVKGSFPVIGDGEWEGFQAKDSITQATSIIEGGAPVVTSSVPVGKSSGIDTRDYQELKNVKDKSDDIIKVPSQEGGSEFATIDNVQHIDPKGDFNEVENRYQQDFEAKNNLPQAEDIVQGNNGEEEEEEEIEDIEDNDSTPSSGSKPKKRSPLKKLLKRNK</sequence>
<evidence type="ECO:0000313" key="1">
    <source>
        <dbReference type="EMBL" id="CAH6721135.1"/>
    </source>
</evidence>
<protein>
    <submittedName>
        <fullName evidence="1">Uncharacterized protein</fullName>
    </submittedName>
</protein>
<gene>
    <name evidence="1" type="ORF">CLIB1444_05S04346</name>
</gene>
<comment type="caution">
    <text evidence="1">The sequence shown here is derived from an EMBL/GenBank/DDBJ whole genome shotgun (WGS) entry which is preliminary data.</text>
</comment>
<evidence type="ECO:0000313" key="2">
    <source>
        <dbReference type="Proteomes" id="UP001152531"/>
    </source>
</evidence>
<proteinExistence type="predicted"/>
<dbReference type="EMBL" id="CALSDN010000005">
    <property type="protein sequence ID" value="CAH6721135.1"/>
    <property type="molecule type" value="Genomic_DNA"/>
</dbReference>
<accession>A0ACA9Y8W7</accession>
<dbReference type="Proteomes" id="UP001152531">
    <property type="component" value="Unassembled WGS sequence"/>
</dbReference>